<reference evidence="2 3" key="1">
    <citation type="journal article" date="2018" name="Gigascience">
        <title>Genomes of trombidid mites reveal novel predicted allergens and laterally-transferred genes associated with secondary metabolism.</title>
        <authorList>
            <person name="Dong X."/>
            <person name="Chaisiri K."/>
            <person name="Xia D."/>
            <person name="Armstrong S.D."/>
            <person name="Fang Y."/>
            <person name="Donnelly M.J."/>
            <person name="Kadowaki T."/>
            <person name="McGarry J.W."/>
            <person name="Darby A.C."/>
            <person name="Makepeace B.L."/>
        </authorList>
    </citation>
    <scope>NUCLEOTIDE SEQUENCE [LARGE SCALE GENOMIC DNA]</scope>
    <source>
        <strain evidence="2">UoL-UT</strain>
    </source>
</reference>
<feature type="domain" description="CRAL-TRIO" evidence="1">
    <location>
        <begin position="75"/>
        <end position="234"/>
    </location>
</feature>
<gene>
    <name evidence="2" type="ORF">B4U80_11889</name>
</gene>
<dbReference type="AlphaFoldDB" id="A0A443S1E8"/>
<sequence length="287" mass="34417">MEYESEVKEVRRMFLDEYEANKELYDEVDCKRIESDDFYVKRFIREKNGKISDAFSMMNEAMKWRKEYGVNSLKHTDFPAEFFKIAELHNYVCDKNNIPQIYCRVKLHKALPEWREVYKKFIVYIVEQAEKEAAKKGTRWGIVFDCRDGDVFHVELDLNLFGVKTIFNYYPQAMEYIVVLDIPWILWAIYKIINSFIPAQYRYLFVFVNKKQIKEKLGENHIPYYVGGTCNTNCHLFYNDCPSLEQVAETFQLKENAVKKMLGHYKKYLDEIDQNEKEKLKTSNNNF</sequence>
<dbReference type="GO" id="GO:0140284">
    <property type="term" value="C:endoplasmic reticulum-endosome membrane contact site"/>
    <property type="evidence" value="ECO:0007669"/>
    <property type="project" value="TreeGrafter"/>
</dbReference>
<dbReference type="InterPro" id="IPR053012">
    <property type="entry name" value="ER-organelle_contact"/>
</dbReference>
<dbReference type="VEuPathDB" id="VectorBase:LDEU010737"/>
<evidence type="ECO:0000313" key="2">
    <source>
        <dbReference type="EMBL" id="RWS21303.1"/>
    </source>
</evidence>
<evidence type="ECO:0000259" key="1">
    <source>
        <dbReference type="PROSITE" id="PS50191"/>
    </source>
</evidence>
<dbReference type="InterPro" id="IPR001251">
    <property type="entry name" value="CRAL-TRIO_dom"/>
</dbReference>
<dbReference type="OrthoDB" id="6479701at2759"/>
<dbReference type="Pfam" id="PF00650">
    <property type="entry name" value="CRAL_TRIO"/>
    <property type="match status" value="1"/>
</dbReference>
<keyword evidence="3" id="KW-1185">Reference proteome</keyword>
<dbReference type="PANTHER" id="PTHR46384">
    <property type="entry name" value="MOTILE SPERM DOMAIN-CONTAINING PROTEIN 2"/>
    <property type="match status" value="1"/>
</dbReference>
<dbReference type="InterPro" id="IPR036273">
    <property type="entry name" value="CRAL/TRIO_N_dom_sf"/>
</dbReference>
<dbReference type="CDD" id="cd00170">
    <property type="entry name" value="SEC14"/>
    <property type="match status" value="1"/>
</dbReference>
<organism evidence="2 3">
    <name type="scientific">Leptotrombidium deliense</name>
    <dbReference type="NCBI Taxonomy" id="299467"/>
    <lineage>
        <taxon>Eukaryota</taxon>
        <taxon>Metazoa</taxon>
        <taxon>Ecdysozoa</taxon>
        <taxon>Arthropoda</taxon>
        <taxon>Chelicerata</taxon>
        <taxon>Arachnida</taxon>
        <taxon>Acari</taxon>
        <taxon>Acariformes</taxon>
        <taxon>Trombidiformes</taxon>
        <taxon>Prostigmata</taxon>
        <taxon>Anystina</taxon>
        <taxon>Parasitengona</taxon>
        <taxon>Trombiculoidea</taxon>
        <taxon>Trombiculidae</taxon>
        <taxon>Leptotrombidium</taxon>
    </lineage>
</organism>
<dbReference type="GO" id="GO:0012505">
    <property type="term" value="C:endomembrane system"/>
    <property type="evidence" value="ECO:0007669"/>
    <property type="project" value="TreeGrafter"/>
</dbReference>
<evidence type="ECO:0000313" key="3">
    <source>
        <dbReference type="Proteomes" id="UP000288716"/>
    </source>
</evidence>
<dbReference type="Gene3D" id="3.40.525.10">
    <property type="entry name" value="CRAL-TRIO lipid binding domain"/>
    <property type="match status" value="1"/>
</dbReference>
<proteinExistence type="predicted"/>
<dbReference type="SMART" id="SM00516">
    <property type="entry name" value="SEC14"/>
    <property type="match status" value="1"/>
</dbReference>
<dbReference type="SUPFAM" id="SSF46938">
    <property type="entry name" value="CRAL/TRIO N-terminal domain"/>
    <property type="match status" value="1"/>
</dbReference>
<dbReference type="EMBL" id="NCKV01012870">
    <property type="protein sequence ID" value="RWS21303.1"/>
    <property type="molecule type" value="Genomic_DNA"/>
</dbReference>
<dbReference type="PROSITE" id="PS50191">
    <property type="entry name" value="CRAL_TRIO"/>
    <property type="match status" value="1"/>
</dbReference>
<comment type="caution">
    <text evidence="2">The sequence shown here is derived from an EMBL/GenBank/DDBJ whole genome shotgun (WGS) entry which is preliminary data.</text>
</comment>
<dbReference type="SUPFAM" id="SSF52087">
    <property type="entry name" value="CRAL/TRIO domain"/>
    <property type="match status" value="1"/>
</dbReference>
<name>A0A443S1E8_9ACAR</name>
<dbReference type="InterPro" id="IPR036865">
    <property type="entry name" value="CRAL-TRIO_dom_sf"/>
</dbReference>
<protein>
    <submittedName>
        <fullName evidence="2">Motile sperm domain-containing protein 2-like protein</fullName>
    </submittedName>
</protein>
<dbReference type="Proteomes" id="UP000288716">
    <property type="component" value="Unassembled WGS sequence"/>
</dbReference>
<dbReference type="STRING" id="299467.A0A443S1E8"/>
<dbReference type="PANTHER" id="PTHR46384:SF1">
    <property type="entry name" value="MOTILE SPERM DOMAIN-CONTAINING PROTEIN 2"/>
    <property type="match status" value="1"/>
</dbReference>
<accession>A0A443S1E8</accession>